<dbReference type="PANTHER" id="PTHR47019:SF1">
    <property type="entry name" value="LIPID II FLIPPASE MURJ"/>
    <property type="match status" value="1"/>
</dbReference>
<dbReference type="PANTHER" id="PTHR47019">
    <property type="entry name" value="LIPID II FLIPPASE MURJ"/>
    <property type="match status" value="1"/>
</dbReference>
<comment type="similarity">
    <text evidence="9">Belongs to the MurJ/MviN family.</text>
</comment>
<feature type="transmembrane region" description="Helical" evidence="10">
    <location>
        <begin position="338"/>
        <end position="356"/>
    </location>
</feature>
<evidence type="ECO:0000313" key="12">
    <source>
        <dbReference type="Proteomes" id="UP001202831"/>
    </source>
</evidence>
<comment type="caution">
    <text evidence="11">The sequence shown here is derived from an EMBL/GenBank/DDBJ whole genome shotgun (WGS) entry which is preliminary data.</text>
</comment>
<gene>
    <name evidence="11" type="ORF">L2725_05125</name>
</gene>
<keyword evidence="5" id="KW-0573">Peptidoglycan synthesis</keyword>
<evidence type="ECO:0000313" key="11">
    <source>
        <dbReference type="EMBL" id="MCL2913166.1"/>
    </source>
</evidence>
<keyword evidence="3 10" id="KW-0812">Transmembrane</keyword>
<evidence type="ECO:0000256" key="6">
    <source>
        <dbReference type="ARBA" id="ARBA00022989"/>
    </source>
</evidence>
<reference evidence="11 12" key="1">
    <citation type="submission" date="2022-01" db="EMBL/GenBank/DDBJ databases">
        <title>Whole genome-based taxonomy of the Shewanellaceae.</title>
        <authorList>
            <person name="Martin-Rodriguez A.J."/>
        </authorList>
    </citation>
    <scope>NUCLEOTIDE SEQUENCE [LARGE SCALE GENOMIC DNA]</scope>
    <source>
        <strain evidence="11 12">DSM 21332</strain>
    </source>
</reference>
<feature type="transmembrane region" description="Helical" evidence="10">
    <location>
        <begin position="368"/>
        <end position="387"/>
    </location>
</feature>
<sequence length="394" mass="44705">MASKFGVGTEIDSYTFVFSLANWPISLALSLLTVLLIPILNDKDTNDKDNFLKEIFGSIIYTSATVSLVFFLYFYFYGKNYNASNEINNIVKEIYPIYIPYIFISLLAAFFSTVMMAHGDNKNSLFESCVPIATLMLTALFSTYLAVSYGVLLGAVFQFILLYTFVSKFVIYPRFSFRNSGWKKIKLGAFTLIVGQVLISSTTIIDQLIASNLYTGSLSSISYATKVSSIFMVIVSLAITRAMLPIISKSIALPNNPVDKAYILKWCLGLFFLGGIITTVCWIFSYEIIEIIYFRGEFSENDIVLVSKLLSISVLQFPFYFSAMVLVCFYNAKRMYKVIMFSGVVGFIAKLSFYYINRASFNSELIMLSTVFMYITTFLFLLILLIFKRELFDE</sequence>
<keyword evidence="4" id="KW-0133">Cell shape</keyword>
<evidence type="ECO:0000256" key="2">
    <source>
        <dbReference type="ARBA" id="ARBA00022475"/>
    </source>
</evidence>
<evidence type="ECO:0000256" key="9">
    <source>
        <dbReference type="ARBA" id="ARBA00061532"/>
    </source>
</evidence>
<dbReference type="InterPro" id="IPR004268">
    <property type="entry name" value="MurJ"/>
</dbReference>
<keyword evidence="12" id="KW-1185">Reference proteome</keyword>
<feature type="transmembrane region" description="Helical" evidence="10">
    <location>
        <begin position="52"/>
        <end position="77"/>
    </location>
</feature>
<evidence type="ECO:0000256" key="3">
    <source>
        <dbReference type="ARBA" id="ARBA00022692"/>
    </source>
</evidence>
<dbReference type="Pfam" id="PF03023">
    <property type="entry name" value="MurJ"/>
    <property type="match status" value="1"/>
</dbReference>
<feature type="transmembrane region" description="Helical" evidence="10">
    <location>
        <begin position="309"/>
        <end position="331"/>
    </location>
</feature>
<feature type="transmembrane region" description="Helical" evidence="10">
    <location>
        <begin position="229"/>
        <end position="247"/>
    </location>
</feature>
<feature type="transmembrane region" description="Helical" evidence="10">
    <location>
        <begin position="97"/>
        <end position="117"/>
    </location>
</feature>
<name>A0ABT0N3W8_9GAMM</name>
<dbReference type="EMBL" id="JAKIKT010000001">
    <property type="protein sequence ID" value="MCL2913166.1"/>
    <property type="molecule type" value="Genomic_DNA"/>
</dbReference>
<evidence type="ECO:0000256" key="7">
    <source>
        <dbReference type="ARBA" id="ARBA00023136"/>
    </source>
</evidence>
<keyword evidence="7 10" id="KW-0472">Membrane</keyword>
<evidence type="ECO:0000256" key="1">
    <source>
        <dbReference type="ARBA" id="ARBA00004651"/>
    </source>
</evidence>
<accession>A0ABT0N3W8</accession>
<dbReference type="RefSeq" id="WP_249247940.1">
    <property type="nucleotide sequence ID" value="NZ_JAKIKT010000001.1"/>
</dbReference>
<feature type="transmembrane region" description="Helical" evidence="10">
    <location>
        <begin position="268"/>
        <end position="289"/>
    </location>
</feature>
<feature type="transmembrane region" description="Helical" evidence="10">
    <location>
        <begin position="187"/>
        <end position="209"/>
    </location>
</feature>
<dbReference type="Proteomes" id="UP001202831">
    <property type="component" value="Unassembled WGS sequence"/>
</dbReference>
<organism evidence="11 12">
    <name type="scientific">Shewanella corallii</name>
    <dbReference type="NCBI Taxonomy" id="560080"/>
    <lineage>
        <taxon>Bacteria</taxon>
        <taxon>Pseudomonadati</taxon>
        <taxon>Pseudomonadota</taxon>
        <taxon>Gammaproteobacteria</taxon>
        <taxon>Alteromonadales</taxon>
        <taxon>Shewanellaceae</taxon>
        <taxon>Shewanella</taxon>
    </lineage>
</organism>
<keyword evidence="2" id="KW-1003">Cell membrane</keyword>
<comment type="function">
    <text evidence="8">Involved in peptidoglycan biosynthesis. Transports lipid-linked peptidoglycan precursors from the inner to the outer leaflet of the cytoplasmic membrane.</text>
</comment>
<evidence type="ECO:0000256" key="5">
    <source>
        <dbReference type="ARBA" id="ARBA00022984"/>
    </source>
</evidence>
<evidence type="ECO:0000256" key="10">
    <source>
        <dbReference type="SAM" id="Phobius"/>
    </source>
</evidence>
<feature type="transmembrane region" description="Helical" evidence="10">
    <location>
        <begin position="147"/>
        <end position="166"/>
    </location>
</feature>
<keyword evidence="6 10" id="KW-1133">Transmembrane helix</keyword>
<proteinExistence type="inferred from homology"/>
<comment type="subcellular location">
    <subcellularLocation>
        <location evidence="1">Cell membrane</location>
        <topology evidence="1">Multi-pass membrane protein</topology>
    </subcellularLocation>
</comment>
<evidence type="ECO:0000256" key="4">
    <source>
        <dbReference type="ARBA" id="ARBA00022960"/>
    </source>
</evidence>
<evidence type="ECO:0000256" key="8">
    <source>
        <dbReference type="ARBA" id="ARBA00060041"/>
    </source>
</evidence>
<dbReference type="InterPro" id="IPR051050">
    <property type="entry name" value="Lipid_II_flippase_MurJ/MviN"/>
</dbReference>
<feature type="transmembrane region" description="Helical" evidence="10">
    <location>
        <begin position="20"/>
        <end position="40"/>
    </location>
</feature>
<protein>
    <submittedName>
        <fullName evidence="11">Uncharacterized protein</fullName>
    </submittedName>
</protein>